<gene>
    <name evidence="2" type="ORF">SAMD00023353_12800010</name>
</gene>
<organism evidence="2">
    <name type="scientific">Rosellinia necatrix</name>
    <name type="common">White root-rot fungus</name>
    <dbReference type="NCBI Taxonomy" id="77044"/>
    <lineage>
        <taxon>Eukaryota</taxon>
        <taxon>Fungi</taxon>
        <taxon>Dikarya</taxon>
        <taxon>Ascomycota</taxon>
        <taxon>Pezizomycotina</taxon>
        <taxon>Sordariomycetes</taxon>
        <taxon>Xylariomycetidae</taxon>
        <taxon>Xylariales</taxon>
        <taxon>Xylariaceae</taxon>
        <taxon>Rosellinia</taxon>
    </lineage>
</organism>
<sequence>MSRTNWTENTIGPSQELEGRDENAKINYRAESRWTALCASSKEEILELFTNKDRRTNTLKESGILDRIEAQWQALPTHLRPDRSPK</sequence>
<dbReference type="Proteomes" id="UP000054516">
    <property type="component" value="Unassembled WGS sequence"/>
</dbReference>
<dbReference type="STRING" id="77044.A0A1W2TT12"/>
<proteinExistence type="predicted"/>
<protein>
    <submittedName>
        <fullName evidence="2">Putative transcription fungi</fullName>
    </submittedName>
</protein>
<feature type="compositionally biased region" description="Polar residues" evidence="1">
    <location>
        <begin position="1"/>
        <end position="13"/>
    </location>
</feature>
<evidence type="ECO:0000256" key="1">
    <source>
        <dbReference type="SAM" id="MobiDB-lite"/>
    </source>
</evidence>
<dbReference type="EMBL" id="DF977573">
    <property type="protein sequence ID" value="GAP91696.1"/>
    <property type="molecule type" value="Genomic_DNA"/>
</dbReference>
<dbReference type="OrthoDB" id="4898680at2759"/>
<dbReference type="AlphaFoldDB" id="A0A1W2TT12"/>
<name>A0A1W2TT12_ROSNE</name>
<feature type="region of interest" description="Disordered" evidence="1">
    <location>
        <begin position="1"/>
        <end position="22"/>
    </location>
</feature>
<accession>A0A1W2TT12</accession>
<reference evidence="2" key="1">
    <citation type="submission" date="2016-03" db="EMBL/GenBank/DDBJ databases">
        <title>Draft genome sequence of Rosellinia necatrix.</title>
        <authorList>
            <person name="Kanematsu S."/>
        </authorList>
    </citation>
    <scope>NUCLEOTIDE SEQUENCE [LARGE SCALE GENOMIC DNA]</scope>
    <source>
        <strain evidence="2">W97</strain>
    </source>
</reference>
<evidence type="ECO:0000313" key="2">
    <source>
        <dbReference type="EMBL" id="GAP91696.1"/>
    </source>
</evidence>
<keyword evidence="3" id="KW-1185">Reference proteome</keyword>
<evidence type="ECO:0000313" key="3">
    <source>
        <dbReference type="Proteomes" id="UP000054516"/>
    </source>
</evidence>